<comment type="caution">
    <text evidence="9">The sequence shown here is derived from an EMBL/GenBank/DDBJ whole genome shotgun (WGS) entry which is preliminary data.</text>
</comment>
<evidence type="ECO:0000256" key="3">
    <source>
        <dbReference type="ARBA" id="ARBA00023224"/>
    </source>
</evidence>
<dbReference type="SMART" id="SM00283">
    <property type="entry name" value="MA"/>
    <property type="match status" value="1"/>
</dbReference>
<comment type="similarity">
    <text evidence="4">Belongs to the methyl-accepting chemotaxis (MCP) protein family.</text>
</comment>
<keyword evidence="3 5" id="KW-0807">Transducer</keyword>
<dbReference type="InterPro" id="IPR003660">
    <property type="entry name" value="HAMP_dom"/>
</dbReference>
<proteinExistence type="inferred from homology"/>
<dbReference type="SUPFAM" id="SSF58104">
    <property type="entry name" value="Methyl-accepting chemotaxis protein (MCP) signaling domain"/>
    <property type="match status" value="1"/>
</dbReference>
<dbReference type="EMBL" id="JAPDDP010000066">
    <property type="protein sequence ID" value="MDA0184032.1"/>
    <property type="molecule type" value="Genomic_DNA"/>
</dbReference>
<gene>
    <name evidence="9" type="ORF">OJ997_27235</name>
</gene>
<dbReference type="Proteomes" id="UP001147653">
    <property type="component" value="Unassembled WGS sequence"/>
</dbReference>
<dbReference type="Pfam" id="PF00672">
    <property type="entry name" value="HAMP"/>
    <property type="match status" value="1"/>
</dbReference>
<dbReference type="GO" id="GO:0016020">
    <property type="term" value="C:membrane"/>
    <property type="evidence" value="ECO:0007669"/>
    <property type="project" value="InterPro"/>
</dbReference>
<dbReference type="SMART" id="SM00304">
    <property type="entry name" value="HAMP"/>
    <property type="match status" value="2"/>
</dbReference>
<evidence type="ECO:0000256" key="5">
    <source>
        <dbReference type="PROSITE-ProRule" id="PRU00284"/>
    </source>
</evidence>
<evidence type="ECO:0000256" key="4">
    <source>
        <dbReference type="ARBA" id="ARBA00029447"/>
    </source>
</evidence>
<dbReference type="Pfam" id="PF00015">
    <property type="entry name" value="MCPsignal"/>
    <property type="match status" value="1"/>
</dbReference>
<sequence>MRLSVRTKLFGAFGVVVALMIVLGVSSLGQLGSLNDRATTLASDTLPSSEMIGSLRARAANMARIESAAIFTGDKLADYTKEVETIKTEGQQILDGYEATVSDAKDRAAWEKAKTAWNAYVAATKDILPTIARDPRAAIPLLTASDAQFNQLNSALLEWSGYNRELAQQAKTDAANTYASARTLVVVLMVIAALIAAALAFVIARKLVGGVTQMLRAAEGIAEGDVEQDVRITSRDELGDTGAAFARMVDYLKEMATATERVAAGDLTVAVQPRSERDLLGTALNTLVTDLGHVVGEITKQAESVSSASTQMASTSEETGRAVGEIAAAISDVAQGAERQVRMVESTRTAVQEAARAAVSSAQTAADTAAAADEARGVARDGVAAAQRATEAIRQVATSSTEIGDAIGELSTKSERIGGIVDTITAISEQTNLLALNAAIEAARAGEQGRGFAVVAEEVRKLAEESQSAAAQISGLITEMQHETHRVVDVVSDGARRTEEGVATVEETRLAFEQIGVAVEDMNGRVTAIAAAVEQIGAEASRAEQDIVDVASVAEESSASSEQVSASTQETSASTQEIAASAQSLAGTAEELNRLVGRFQIAA</sequence>
<dbReference type="AlphaFoldDB" id="A0A9X3NMA2"/>
<evidence type="ECO:0000313" key="10">
    <source>
        <dbReference type="Proteomes" id="UP001147653"/>
    </source>
</evidence>
<keyword evidence="1 6" id="KW-0812">Transmembrane</keyword>
<protein>
    <submittedName>
        <fullName evidence="9">Methyl-accepting chemotaxis protein</fullName>
    </submittedName>
</protein>
<keyword evidence="10" id="KW-1185">Reference proteome</keyword>
<keyword evidence="6" id="KW-0472">Membrane</keyword>
<feature type="domain" description="HAMP" evidence="8">
    <location>
        <begin position="205"/>
        <end position="257"/>
    </location>
</feature>
<evidence type="ECO:0000259" key="7">
    <source>
        <dbReference type="PROSITE" id="PS50111"/>
    </source>
</evidence>
<reference evidence="9" key="1">
    <citation type="submission" date="2022-10" db="EMBL/GenBank/DDBJ databases">
        <title>The WGS of Solirubrobacter phytolaccae KCTC 29190.</title>
        <authorList>
            <person name="Jiang Z."/>
        </authorList>
    </citation>
    <scope>NUCLEOTIDE SEQUENCE</scope>
    <source>
        <strain evidence="9">KCTC 29190</strain>
    </source>
</reference>
<evidence type="ECO:0000259" key="8">
    <source>
        <dbReference type="PROSITE" id="PS50885"/>
    </source>
</evidence>
<evidence type="ECO:0000256" key="6">
    <source>
        <dbReference type="SAM" id="Phobius"/>
    </source>
</evidence>
<accession>A0A9X3NMA2</accession>
<dbReference type="Gene3D" id="6.10.340.10">
    <property type="match status" value="1"/>
</dbReference>
<evidence type="ECO:0000256" key="2">
    <source>
        <dbReference type="ARBA" id="ARBA00022989"/>
    </source>
</evidence>
<dbReference type="PANTHER" id="PTHR32089:SF112">
    <property type="entry name" value="LYSOZYME-LIKE PROTEIN-RELATED"/>
    <property type="match status" value="1"/>
</dbReference>
<dbReference type="GO" id="GO:0007165">
    <property type="term" value="P:signal transduction"/>
    <property type="evidence" value="ECO:0007669"/>
    <property type="project" value="UniProtKB-KW"/>
</dbReference>
<dbReference type="PANTHER" id="PTHR32089">
    <property type="entry name" value="METHYL-ACCEPTING CHEMOTAXIS PROTEIN MCPB"/>
    <property type="match status" value="1"/>
</dbReference>
<organism evidence="9 10">
    <name type="scientific">Solirubrobacter phytolaccae</name>
    <dbReference type="NCBI Taxonomy" id="1404360"/>
    <lineage>
        <taxon>Bacteria</taxon>
        <taxon>Bacillati</taxon>
        <taxon>Actinomycetota</taxon>
        <taxon>Thermoleophilia</taxon>
        <taxon>Solirubrobacterales</taxon>
        <taxon>Solirubrobacteraceae</taxon>
        <taxon>Solirubrobacter</taxon>
    </lineage>
</organism>
<dbReference type="RefSeq" id="WP_270028449.1">
    <property type="nucleotide sequence ID" value="NZ_JAPDDP010000066.1"/>
</dbReference>
<dbReference type="Gene3D" id="1.10.287.950">
    <property type="entry name" value="Methyl-accepting chemotaxis protein"/>
    <property type="match status" value="1"/>
</dbReference>
<dbReference type="PROSITE" id="PS50111">
    <property type="entry name" value="CHEMOTAXIS_TRANSDUC_2"/>
    <property type="match status" value="1"/>
</dbReference>
<evidence type="ECO:0000313" key="9">
    <source>
        <dbReference type="EMBL" id="MDA0184032.1"/>
    </source>
</evidence>
<evidence type="ECO:0000256" key="1">
    <source>
        <dbReference type="ARBA" id="ARBA00022692"/>
    </source>
</evidence>
<dbReference type="InterPro" id="IPR004089">
    <property type="entry name" value="MCPsignal_dom"/>
</dbReference>
<dbReference type="Pfam" id="PF12729">
    <property type="entry name" value="4HB_MCP_1"/>
    <property type="match status" value="1"/>
</dbReference>
<dbReference type="InterPro" id="IPR024478">
    <property type="entry name" value="HlyB_4HB_MCP"/>
</dbReference>
<keyword evidence="2 6" id="KW-1133">Transmembrane helix</keyword>
<dbReference type="PROSITE" id="PS50885">
    <property type="entry name" value="HAMP"/>
    <property type="match status" value="1"/>
</dbReference>
<name>A0A9X3NMA2_9ACTN</name>
<dbReference type="CDD" id="cd06225">
    <property type="entry name" value="HAMP"/>
    <property type="match status" value="2"/>
</dbReference>
<feature type="transmembrane region" description="Helical" evidence="6">
    <location>
        <begin position="184"/>
        <end position="204"/>
    </location>
</feature>
<feature type="domain" description="Methyl-accepting transducer" evidence="7">
    <location>
        <begin position="315"/>
        <end position="572"/>
    </location>
</feature>